<evidence type="ECO:0008006" key="3">
    <source>
        <dbReference type="Google" id="ProtNLM"/>
    </source>
</evidence>
<evidence type="ECO:0000313" key="2">
    <source>
        <dbReference type="Proteomes" id="UP000005953"/>
    </source>
</evidence>
<dbReference type="InterPro" id="IPR023159">
    <property type="entry name" value="SO1590-like_sf"/>
</dbReference>
<sequence>MQITGTFNVDLTPADSDQNFGDHAQFGRMTLSKTFHGDLNGTSAGEMLSCRLPDAGSAGYVALEQFTGTVNGQSGSFVMQHYGVMSAQGQHLTLEILPGSGTDKLTGISGSVQIDIKDGTHHYTLDYELG</sequence>
<dbReference type="InterPro" id="IPR021607">
    <property type="entry name" value="DUF3224"/>
</dbReference>
<evidence type="ECO:0000313" key="1">
    <source>
        <dbReference type="EMBL" id="EAR11263.1"/>
    </source>
</evidence>
<dbReference type="Proteomes" id="UP000005953">
    <property type="component" value="Unassembled WGS sequence"/>
</dbReference>
<dbReference type="HOGENOM" id="CLU_111671_1_0_6"/>
<organism evidence="1 2">
    <name type="scientific">Reinekea blandensis MED297</name>
    <dbReference type="NCBI Taxonomy" id="314283"/>
    <lineage>
        <taxon>Bacteria</taxon>
        <taxon>Pseudomonadati</taxon>
        <taxon>Pseudomonadota</taxon>
        <taxon>Gammaproteobacteria</taxon>
        <taxon>Oceanospirillales</taxon>
        <taxon>Saccharospirillaceae</taxon>
        <taxon>Reinekea</taxon>
    </lineage>
</organism>
<dbReference type="Gene3D" id="2.40.350.10">
    <property type="entry name" value="SO1590-like"/>
    <property type="match status" value="1"/>
</dbReference>
<dbReference type="Pfam" id="PF11528">
    <property type="entry name" value="DUF3224"/>
    <property type="match status" value="1"/>
</dbReference>
<dbReference type="OrthoDB" id="69764at2"/>
<accession>A4B9G2</accession>
<dbReference type="EMBL" id="AAOE01000001">
    <property type="protein sequence ID" value="EAR11263.1"/>
    <property type="molecule type" value="Genomic_DNA"/>
</dbReference>
<dbReference type="SUPFAM" id="SSF159238">
    <property type="entry name" value="SO1590-like"/>
    <property type="match status" value="1"/>
</dbReference>
<protein>
    <recommendedName>
        <fullName evidence="3">DUF3224 domain-containing protein</fullName>
    </recommendedName>
</protein>
<dbReference type="STRING" id="314283.MED297_20287"/>
<gene>
    <name evidence="1" type="ORF">MED297_20287</name>
</gene>
<reference evidence="1 2" key="1">
    <citation type="submission" date="2006-02" db="EMBL/GenBank/DDBJ databases">
        <authorList>
            <person name="Pinhassi J."/>
            <person name="Pedros-Alio C."/>
            <person name="Ferriera S."/>
            <person name="Johnson J."/>
            <person name="Kravitz S."/>
            <person name="Halpern A."/>
            <person name="Remington K."/>
            <person name="Beeson K."/>
            <person name="Tran B."/>
            <person name="Rogers Y.-H."/>
            <person name="Friedman R."/>
            <person name="Venter J.C."/>
        </authorList>
    </citation>
    <scope>NUCLEOTIDE SEQUENCE [LARGE SCALE GENOMIC DNA]</scope>
    <source>
        <strain evidence="1 2">MED297</strain>
    </source>
</reference>
<comment type="caution">
    <text evidence="1">The sequence shown here is derived from an EMBL/GenBank/DDBJ whole genome shotgun (WGS) entry which is preliminary data.</text>
</comment>
<name>A4B9G2_9GAMM</name>
<keyword evidence="2" id="KW-1185">Reference proteome</keyword>
<dbReference type="RefSeq" id="WP_008044798.1">
    <property type="nucleotide sequence ID" value="NZ_CH724151.1"/>
</dbReference>
<dbReference type="AlphaFoldDB" id="A4B9G2"/>
<proteinExistence type="predicted"/>